<sequence length="813" mass="90051">MDIVVGALSGMVDALPGKLGELLEQEYALLSGVRGDVVFLKDELSSMHAAIHHCESLDHHDSQTTGWIGLVREVAYDIEDWVDLFSIRVDDGAQPTSGFRAWFRRGVDKLTALPARHTIASELQGLKERVVEISEQRNRYRLGAMVGTSTTSQHPHDPRISALFVEPGSLVGLDGKVEDVYKTVMDAGGTNELKIVSIVGMAGSGKTTLANAVYRRLQADNTFQCSAFVSIGPKSDMVSKTVKDLLSNLGDRLRGGEDITQLIPRVREILEKKRYLIVIDDLWSSDQWGIIRCCFPDNSLGSSIITTTRNDALPTNHHCGSSKFVHNHKISLLSDNEAKELFLKKAFSSRNDYPQHLEDVFAKVLRRCGGLPLAVVSIATKLAHKQSRDEWEKHGLNLLYNSRPEGLDGLKQILNLSYNDLQPQLKSCLLYLSIFPENSEIETKRLVRRWIAEGFIAGTGSKEETAISYLNELIGRNLVQPLDLNHDNIPRRCTVHPVIYDFIVCKSMEDNFATLTDAQHVPNNNITVRRLSLNLKSNSKEDQPAARNESTDLSHARSVTVFGHASITPHLTDLKVVRVLDLEGCNGPVCLDGLCKLVLLKYLSLKGTDVSKLPEGIGDLRCLETLDVRSTKVEELPPSIVRLEKILHLLAGSAKLPGGMDKMKAMQSLSCAGTTKSSANIVEEFSKLDNLKELELYYYATETPGNEKQIMFPVDGLKTVKQLCIRCTSPSVTFEPRVLPKVEALELRFEKGRADESSGVSGLGHLSSLKHLVLEFEQHDVGAMATVDAVRKAAEGLLLDRQYITIKVDGKKY</sequence>
<dbReference type="InterPro" id="IPR044974">
    <property type="entry name" value="Disease_R_plants"/>
</dbReference>
<proteinExistence type="inferred from homology"/>
<dbReference type="PANTHER" id="PTHR23155:SF1235">
    <property type="entry name" value="OS01G0335700 PROTEIN"/>
    <property type="match status" value="1"/>
</dbReference>
<dbReference type="InterPro" id="IPR002182">
    <property type="entry name" value="NB-ARC"/>
</dbReference>
<protein>
    <recommendedName>
        <fullName evidence="7">AAA+ ATPase domain-containing protein</fullName>
    </recommendedName>
</protein>
<dbReference type="Pfam" id="PF23559">
    <property type="entry name" value="WHD_DRP"/>
    <property type="match status" value="1"/>
</dbReference>
<dbReference type="Proteomes" id="UP000807115">
    <property type="component" value="Chromosome 3"/>
</dbReference>
<dbReference type="InterPro" id="IPR038005">
    <property type="entry name" value="RX-like_CC"/>
</dbReference>
<evidence type="ECO:0000256" key="3">
    <source>
        <dbReference type="ARBA" id="ARBA00022737"/>
    </source>
</evidence>
<dbReference type="CDD" id="cd14798">
    <property type="entry name" value="RX-CC_like"/>
    <property type="match status" value="1"/>
</dbReference>
<dbReference type="Gene3D" id="3.40.50.300">
    <property type="entry name" value="P-loop containing nucleotide triphosphate hydrolases"/>
    <property type="match status" value="1"/>
</dbReference>
<dbReference type="Pfam" id="PF23598">
    <property type="entry name" value="LRR_14"/>
    <property type="match status" value="1"/>
</dbReference>
<dbReference type="InterPro" id="IPR036388">
    <property type="entry name" value="WH-like_DNA-bd_sf"/>
</dbReference>
<dbReference type="Gene3D" id="1.10.8.430">
    <property type="entry name" value="Helical domain of apoptotic protease-activating factors"/>
    <property type="match status" value="1"/>
</dbReference>
<organism evidence="8 9">
    <name type="scientific">Sorghum bicolor</name>
    <name type="common">Sorghum</name>
    <name type="synonym">Sorghum vulgare</name>
    <dbReference type="NCBI Taxonomy" id="4558"/>
    <lineage>
        <taxon>Eukaryota</taxon>
        <taxon>Viridiplantae</taxon>
        <taxon>Streptophyta</taxon>
        <taxon>Embryophyta</taxon>
        <taxon>Tracheophyta</taxon>
        <taxon>Spermatophyta</taxon>
        <taxon>Magnoliopsida</taxon>
        <taxon>Liliopsida</taxon>
        <taxon>Poales</taxon>
        <taxon>Poaceae</taxon>
        <taxon>PACMAD clade</taxon>
        <taxon>Panicoideae</taxon>
        <taxon>Andropogonodae</taxon>
        <taxon>Andropogoneae</taxon>
        <taxon>Sorghinae</taxon>
        <taxon>Sorghum</taxon>
    </lineage>
</organism>
<feature type="domain" description="AAA+ ATPase" evidence="7">
    <location>
        <begin position="192"/>
        <end position="331"/>
    </location>
</feature>
<keyword evidence="4" id="KW-0547">Nucleotide-binding</keyword>
<dbReference type="Gene3D" id="1.10.10.10">
    <property type="entry name" value="Winged helix-like DNA-binding domain superfamily/Winged helix DNA-binding domain"/>
    <property type="match status" value="1"/>
</dbReference>
<dbReference type="PRINTS" id="PR00364">
    <property type="entry name" value="DISEASERSIST"/>
</dbReference>
<dbReference type="KEGG" id="sbi:8075310"/>
<dbReference type="FunFam" id="1.10.10.10:FF:000322">
    <property type="entry name" value="Probable disease resistance protein At1g63360"/>
    <property type="match status" value="1"/>
</dbReference>
<dbReference type="Gene3D" id="3.80.10.10">
    <property type="entry name" value="Ribonuclease Inhibitor"/>
    <property type="match status" value="1"/>
</dbReference>
<evidence type="ECO:0000259" key="7">
    <source>
        <dbReference type="SMART" id="SM00382"/>
    </source>
</evidence>
<dbReference type="SUPFAM" id="SSF52047">
    <property type="entry name" value="RNI-like"/>
    <property type="match status" value="1"/>
</dbReference>
<dbReference type="InterPro" id="IPR042197">
    <property type="entry name" value="Apaf_helical"/>
</dbReference>
<evidence type="ECO:0000313" key="8">
    <source>
        <dbReference type="EMBL" id="KAG0537612.1"/>
    </source>
</evidence>
<dbReference type="InterPro" id="IPR055414">
    <property type="entry name" value="LRR_R13L4/SHOC2-like"/>
</dbReference>
<dbReference type="GO" id="GO:0043531">
    <property type="term" value="F:ADP binding"/>
    <property type="evidence" value="ECO:0007669"/>
    <property type="project" value="InterPro"/>
</dbReference>
<evidence type="ECO:0000256" key="4">
    <source>
        <dbReference type="ARBA" id="ARBA00022741"/>
    </source>
</evidence>
<dbReference type="SMART" id="SM00382">
    <property type="entry name" value="AAA"/>
    <property type="match status" value="1"/>
</dbReference>
<comment type="similarity">
    <text evidence="1">Belongs to the disease resistance NB-LRR family.</text>
</comment>
<comment type="caution">
    <text evidence="8">The sequence shown here is derived from an EMBL/GenBank/DDBJ whole genome shotgun (WGS) entry which is preliminary data.</text>
</comment>
<gene>
    <name evidence="8" type="ORF">BDA96_03G163400</name>
</gene>
<dbReference type="Pfam" id="PF18052">
    <property type="entry name" value="Rx_N"/>
    <property type="match status" value="1"/>
</dbReference>
<reference evidence="8" key="1">
    <citation type="journal article" date="2019" name="BMC Genomics">
        <title>A new reference genome for Sorghum bicolor reveals high levels of sequence similarity between sweet and grain genotypes: implications for the genetics of sugar metabolism.</title>
        <authorList>
            <person name="Cooper E.A."/>
            <person name="Brenton Z.W."/>
            <person name="Flinn B.S."/>
            <person name="Jenkins J."/>
            <person name="Shu S."/>
            <person name="Flowers D."/>
            <person name="Luo F."/>
            <person name="Wang Y."/>
            <person name="Xia P."/>
            <person name="Barry K."/>
            <person name="Daum C."/>
            <person name="Lipzen A."/>
            <person name="Yoshinaga Y."/>
            <person name="Schmutz J."/>
            <person name="Saski C."/>
            <person name="Vermerris W."/>
            <person name="Kresovich S."/>
        </authorList>
    </citation>
    <scope>NUCLEOTIDE SEQUENCE</scope>
</reference>
<keyword evidence="3" id="KW-0677">Repeat</keyword>
<dbReference type="InterPro" id="IPR003593">
    <property type="entry name" value="AAA+_ATPase"/>
</dbReference>
<evidence type="ECO:0000313" key="9">
    <source>
        <dbReference type="Proteomes" id="UP000807115"/>
    </source>
</evidence>
<dbReference type="InterPro" id="IPR027417">
    <property type="entry name" value="P-loop_NTPase"/>
</dbReference>
<dbReference type="OrthoDB" id="1053178at2759"/>
<dbReference type="InterPro" id="IPR058922">
    <property type="entry name" value="WHD_DRP"/>
</dbReference>
<dbReference type="EMBL" id="CM027682">
    <property type="protein sequence ID" value="KAG0537612.1"/>
    <property type="molecule type" value="Genomic_DNA"/>
</dbReference>
<keyword evidence="2" id="KW-0433">Leucine-rich repeat</keyword>
<dbReference type="PANTHER" id="PTHR23155">
    <property type="entry name" value="DISEASE RESISTANCE PROTEIN RP"/>
    <property type="match status" value="1"/>
</dbReference>
<reference evidence="8" key="2">
    <citation type="submission" date="2020-10" db="EMBL/GenBank/DDBJ databases">
        <authorList>
            <person name="Cooper E.A."/>
            <person name="Brenton Z.W."/>
            <person name="Flinn B.S."/>
            <person name="Jenkins J."/>
            <person name="Shu S."/>
            <person name="Flowers D."/>
            <person name="Luo F."/>
            <person name="Wang Y."/>
            <person name="Xia P."/>
            <person name="Barry K."/>
            <person name="Daum C."/>
            <person name="Lipzen A."/>
            <person name="Yoshinaga Y."/>
            <person name="Schmutz J."/>
            <person name="Saski C."/>
            <person name="Vermerris W."/>
            <person name="Kresovich S."/>
        </authorList>
    </citation>
    <scope>NUCLEOTIDE SEQUENCE</scope>
</reference>
<dbReference type="Gramene" id="EES02901">
    <property type="protein sequence ID" value="EES02901"/>
    <property type="gene ID" value="SORBI_3003G154700"/>
</dbReference>
<name>A0A921UMF9_SORBI</name>
<dbReference type="GO" id="GO:0002758">
    <property type="term" value="P:innate immune response-activating signaling pathway"/>
    <property type="evidence" value="ECO:0007669"/>
    <property type="project" value="UniProtKB-ARBA"/>
</dbReference>
<dbReference type="AlphaFoldDB" id="A0A921UMF9"/>
<evidence type="ECO:0000256" key="2">
    <source>
        <dbReference type="ARBA" id="ARBA00022614"/>
    </source>
</evidence>
<keyword evidence="5" id="KW-0611">Plant defense</keyword>
<evidence type="ECO:0000256" key="6">
    <source>
        <dbReference type="ARBA" id="ARBA00023054"/>
    </source>
</evidence>
<dbReference type="InterPro" id="IPR032675">
    <property type="entry name" value="LRR_dom_sf"/>
</dbReference>
<dbReference type="Pfam" id="PF00931">
    <property type="entry name" value="NB-ARC"/>
    <property type="match status" value="1"/>
</dbReference>
<keyword evidence="6" id="KW-0175">Coiled coil</keyword>
<dbReference type="GO" id="GO:0042742">
    <property type="term" value="P:defense response to bacterium"/>
    <property type="evidence" value="ECO:0007669"/>
    <property type="project" value="UniProtKB-ARBA"/>
</dbReference>
<dbReference type="GO" id="GO:0009626">
    <property type="term" value="P:plant-type hypersensitive response"/>
    <property type="evidence" value="ECO:0007669"/>
    <property type="project" value="UniProtKB-ARBA"/>
</dbReference>
<accession>A0A921UMF9</accession>
<dbReference type="OMA" id="LSWVRCC"/>
<evidence type="ECO:0000256" key="1">
    <source>
        <dbReference type="ARBA" id="ARBA00008894"/>
    </source>
</evidence>
<dbReference type="InterPro" id="IPR041118">
    <property type="entry name" value="Rx_N"/>
</dbReference>
<dbReference type="Gene3D" id="1.20.5.4130">
    <property type="match status" value="1"/>
</dbReference>
<evidence type="ECO:0000256" key="5">
    <source>
        <dbReference type="ARBA" id="ARBA00022821"/>
    </source>
</evidence>
<dbReference type="SUPFAM" id="SSF52540">
    <property type="entry name" value="P-loop containing nucleoside triphosphate hydrolases"/>
    <property type="match status" value="1"/>
</dbReference>